<evidence type="ECO:0000256" key="5">
    <source>
        <dbReference type="ARBA" id="ARBA00033751"/>
    </source>
</evidence>
<dbReference type="SMART" id="SM00849">
    <property type="entry name" value="Lactamase_B"/>
    <property type="match status" value="1"/>
</dbReference>
<dbReference type="InterPro" id="IPR029229">
    <property type="entry name" value="Alkyl_sulf_C"/>
</dbReference>
<feature type="chain" id="PRO_5017608697" description="Linear primary-alkylsulfatase" evidence="9">
    <location>
        <begin position="22"/>
        <end position="666"/>
    </location>
</feature>
<dbReference type="InterPro" id="IPR036527">
    <property type="entry name" value="SCP2_sterol-bd_dom_sf"/>
</dbReference>
<dbReference type="Pfam" id="PF14863">
    <property type="entry name" value="Alkyl_sulf_dimr"/>
    <property type="match status" value="1"/>
</dbReference>
<evidence type="ECO:0000256" key="8">
    <source>
        <dbReference type="ARBA" id="ARBA00075789"/>
    </source>
</evidence>
<feature type="signal peptide" evidence="9">
    <location>
        <begin position="1"/>
        <end position="21"/>
    </location>
</feature>
<dbReference type="FunFam" id="3.60.15.30:FF:000001">
    <property type="entry name" value="Alkyl/aryl-sulfatase BDS1"/>
    <property type="match status" value="1"/>
</dbReference>
<name>A0A3D9FV25_9FLAO</name>
<dbReference type="EMBL" id="QRDQ01000008">
    <property type="protein sequence ID" value="RED24614.1"/>
    <property type="molecule type" value="Genomic_DNA"/>
</dbReference>
<proteinExistence type="inferred from homology"/>
<evidence type="ECO:0000259" key="10">
    <source>
        <dbReference type="SMART" id="SM00849"/>
    </source>
</evidence>
<evidence type="ECO:0000256" key="2">
    <source>
        <dbReference type="ARBA" id="ARBA00022723"/>
    </source>
</evidence>
<dbReference type="GO" id="GO:0046872">
    <property type="term" value="F:metal ion binding"/>
    <property type="evidence" value="ECO:0007669"/>
    <property type="project" value="UniProtKB-KW"/>
</dbReference>
<dbReference type="CDD" id="cd07710">
    <property type="entry name" value="arylsulfatase_Sdsa1-like_MBL-fold"/>
    <property type="match status" value="1"/>
</dbReference>
<dbReference type="PANTHER" id="PTHR43223">
    <property type="entry name" value="ALKYL/ARYL-SULFATASE"/>
    <property type="match status" value="1"/>
</dbReference>
<dbReference type="RefSeq" id="WP_115887492.1">
    <property type="nucleotide sequence ID" value="NZ_QRDQ01000008.1"/>
</dbReference>
<evidence type="ECO:0000256" key="7">
    <source>
        <dbReference type="ARBA" id="ARBA00068034"/>
    </source>
</evidence>
<keyword evidence="4" id="KW-0862">Zinc</keyword>
<keyword evidence="3 11" id="KW-0378">Hydrolase</keyword>
<keyword evidence="9" id="KW-0732">Signal</keyword>
<dbReference type="Gene3D" id="3.60.15.30">
    <property type="entry name" value="Metallo-beta-lactamase domain"/>
    <property type="match status" value="1"/>
</dbReference>
<dbReference type="InterPro" id="IPR038536">
    <property type="entry name" value="Alkyl/aryl-sulf_dimr_sf"/>
</dbReference>
<evidence type="ECO:0000256" key="9">
    <source>
        <dbReference type="SAM" id="SignalP"/>
    </source>
</evidence>
<dbReference type="EC" id="3.1.6.21" evidence="6"/>
<dbReference type="GO" id="GO:0046983">
    <property type="term" value="F:protein dimerization activity"/>
    <property type="evidence" value="ECO:0007669"/>
    <property type="project" value="InterPro"/>
</dbReference>
<dbReference type="InterPro" id="IPR052195">
    <property type="entry name" value="Bact_Alkyl/Aryl-Sulfatase"/>
</dbReference>
<evidence type="ECO:0000256" key="4">
    <source>
        <dbReference type="ARBA" id="ARBA00022833"/>
    </source>
</evidence>
<dbReference type="AlphaFoldDB" id="A0A3D9FV25"/>
<dbReference type="PANTHER" id="PTHR43223:SF1">
    <property type="entry name" value="ALKYL_ARYL-SULFATASE BDS1"/>
    <property type="match status" value="1"/>
</dbReference>
<dbReference type="SUPFAM" id="SSF56281">
    <property type="entry name" value="Metallo-hydrolase/oxidoreductase"/>
    <property type="match status" value="1"/>
</dbReference>
<evidence type="ECO:0000313" key="12">
    <source>
        <dbReference type="Proteomes" id="UP000257004"/>
    </source>
</evidence>
<dbReference type="Proteomes" id="UP000257004">
    <property type="component" value="Unassembled WGS sequence"/>
</dbReference>
<dbReference type="FunFam" id="1.25.40.880:FF:000001">
    <property type="entry name" value="SDS hydrolase SdsA1"/>
    <property type="match status" value="1"/>
</dbReference>
<dbReference type="InterPro" id="IPR029228">
    <property type="entry name" value="Alkyl_sulf_dimr"/>
</dbReference>
<keyword evidence="12" id="KW-1185">Reference proteome</keyword>
<dbReference type="Pfam" id="PF00753">
    <property type="entry name" value="Lactamase_B"/>
    <property type="match status" value="1"/>
</dbReference>
<evidence type="ECO:0000256" key="6">
    <source>
        <dbReference type="ARBA" id="ARBA00066568"/>
    </source>
</evidence>
<evidence type="ECO:0000313" key="11">
    <source>
        <dbReference type="EMBL" id="RED24614.1"/>
    </source>
</evidence>
<reference evidence="11 12" key="1">
    <citation type="submission" date="2018-07" db="EMBL/GenBank/DDBJ databases">
        <title>Genomic Encyclopedia of Archaeal and Bacterial Type Strains, Phase II (KMG-II): from individual species to whole genera.</title>
        <authorList>
            <person name="Goeker M."/>
        </authorList>
    </citation>
    <scope>NUCLEOTIDE SEQUENCE [LARGE SCALE GENOMIC DNA]</scope>
    <source>
        <strain evidence="11 12">DSM 25795</strain>
    </source>
</reference>
<protein>
    <recommendedName>
        <fullName evidence="7">Linear primary-alkylsulfatase</fullName>
        <ecNumber evidence="6">3.1.6.21</ecNumber>
    </recommendedName>
    <alternativeName>
        <fullName evidence="8">Type III linear primary-alkylsulfatase</fullName>
    </alternativeName>
</protein>
<dbReference type="GO" id="GO:0018909">
    <property type="term" value="P:dodecyl sulfate metabolic process"/>
    <property type="evidence" value="ECO:0007669"/>
    <property type="project" value="InterPro"/>
</dbReference>
<accession>A0A3D9FV25</accession>
<evidence type="ECO:0000256" key="1">
    <source>
        <dbReference type="ARBA" id="ARBA00001947"/>
    </source>
</evidence>
<feature type="domain" description="Metallo-beta-lactamase" evidence="10">
    <location>
        <begin position="133"/>
        <end position="356"/>
    </location>
</feature>
<dbReference type="GO" id="GO:0018741">
    <property type="term" value="F:linear primary-alkylsulfatase activity"/>
    <property type="evidence" value="ECO:0007669"/>
    <property type="project" value="UniProtKB-EC"/>
</dbReference>
<organism evidence="11 12">
    <name type="scientific">Flavobacterium cutihirudinis</name>
    <dbReference type="NCBI Taxonomy" id="1265740"/>
    <lineage>
        <taxon>Bacteria</taxon>
        <taxon>Pseudomonadati</taxon>
        <taxon>Bacteroidota</taxon>
        <taxon>Flavobacteriia</taxon>
        <taxon>Flavobacteriales</taxon>
        <taxon>Flavobacteriaceae</taxon>
        <taxon>Flavobacterium</taxon>
    </lineage>
</organism>
<dbReference type="InterPro" id="IPR044097">
    <property type="entry name" value="Bds1/SdsA1_MBL-fold"/>
</dbReference>
<comment type="cofactor">
    <cofactor evidence="1">
        <name>Zn(2+)</name>
        <dbReference type="ChEBI" id="CHEBI:29105"/>
    </cofactor>
</comment>
<dbReference type="SUPFAM" id="SSF55718">
    <property type="entry name" value="SCP-like"/>
    <property type="match status" value="1"/>
</dbReference>
<dbReference type="InterPro" id="IPR001279">
    <property type="entry name" value="Metallo-B-lactamas"/>
</dbReference>
<dbReference type="Gene3D" id="3.30.1050.10">
    <property type="entry name" value="SCP2 sterol-binding domain"/>
    <property type="match status" value="1"/>
</dbReference>
<dbReference type="OrthoDB" id="9802248at2"/>
<comment type="similarity">
    <text evidence="5">Belongs to the metallo-beta-lactamase superfamily. Type III sulfatase family.</text>
</comment>
<keyword evidence="2" id="KW-0479">Metal-binding</keyword>
<dbReference type="Pfam" id="PF14864">
    <property type="entry name" value="Alkyl_sulf_C"/>
    <property type="match status" value="1"/>
</dbReference>
<gene>
    <name evidence="11" type="ORF">BD847_1346</name>
</gene>
<sequence>MKRVSKVTAGFLLLMSLLVLTETYSQKIQTDKNQKEATSFTQKANNDLLSYLPFADKTDYENAKRGLIATIPEGNIKDAKGNVVYDMKQYDFIKGTAPATTNPSLWRQSELNSINGLFEVKKGSIYQIRGFDLANMTLIVGKTGWIIIDPLLSPETSKAGLALANEKIGKRPVAAIIITHSHIDHFGGIRGVVDEKDVKSGKIPIYVPEGFFDHSISENVMGGNTMGRRASYMYGNLLPKDAKGTLGTGLGQTTSTGLAGILDGTVKISKLSGEQKTVDGLKVEFIYTPESEAPAEMMFYFPELKAFCQSEDLTHTLHNLYTLRGAQVRNGQKWSAYIDLALAKWGDDVEFSFASHHWPTWDNKNIKPYWEKQRDLYRFIHDQTLRLANEGYTPIEIAEMLKLPESLDKEFFSRGYYGTLSHNVRAQYQLYFGWFDGNPSNLNKLTPEDAGKKYVEFMGGADNLLSNAKKSYDKGEYRWVAEVVSHLVFADPKNQDGRNLLADAYEQLGYAAESGPWRNFYLSGATELRNGVKVLPSPDTAGPDMVRGMSTDLFFNFLAMKFKGTEADAAAMKYNFNIVLPDVNEKVALIVENGVVNPRIGGSVKDNVTATITINRSDLNKVSLKEASFADLLKSKSIKIEGDQNAFTSFLGKIDSFNFWFNIVEP</sequence>
<dbReference type="InterPro" id="IPR036866">
    <property type="entry name" value="RibonucZ/Hydroxyglut_hydro"/>
</dbReference>
<comment type="caution">
    <text evidence="11">The sequence shown here is derived from an EMBL/GenBank/DDBJ whole genome shotgun (WGS) entry which is preliminary data.</text>
</comment>
<evidence type="ECO:0000256" key="3">
    <source>
        <dbReference type="ARBA" id="ARBA00022801"/>
    </source>
</evidence>
<dbReference type="Gene3D" id="1.25.40.880">
    <property type="entry name" value="Alkyl sulfatase, dimerisation domain"/>
    <property type="match status" value="1"/>
</dbReference>